<evidence type="ECO:0000256" key="6">
    <source>
        <dbReference type="ARBA" id="ARBA00022786"/>
    </source>
</evidence>
<dbReference type="Gene3D" id="2.40.110.10">
    <property type="entry name" value="Butyryl-CoA Dehydrogenase, subunit A, domain 2"/>
    <property type="match status" value="1"/>
</dbReference>
<evidence type="ECO:0000313" key="18">
    <source>
        <dbReference type="Proteomes" id="UP001285441"/>
    </source>
</evidence>
<reference evidence="17" key="2">
    <citation type="submission" date="2023-06" db="EMBL/GenBank/DDBJ databases">
        <authorList>
            <consortium name="Lawrence Berkeley National Laboratory"/>
            <person name="Haridas S."/>
            <person name="Hensen N."/>
            <person name="Bonometti L."/>
            <person name="Westerberg I."/>
            <person name="Brannstrom I.O."/>
            <person name="Guillou S."/>
            <person name="Cros-Aarteil S."/>
            <person name="Calhoun S."/>
            <person name="Kuo A."/>
            <person name="Mondo S."/>
            <person name="Pangilinan J."/>
            <person name="Riley R."/>
            <person name="LaButti K."/>
            <person name="Andreopoulos B."/>
            <person name="Lipzen A."/>
            <person name="Chen C."/>
            <person name="Yanf M."/>
            <person name="Daum C."/>
            <person name="Ng V."/>
            <person name="Clum A."/>
            <person name="Steindorff A."/>
            <person name="Ohm R."/>
            <person name="Martin F."/>
            <person name="Silar P."/>
            <person name="Natvig D."/>
            <person name="Lalanne C."/>
            <person name="Gautier V."/>
            <person name="Ament-velasquez S.L."/>
            <person name="Kruys A."/>
            <person name="Hutchinson M.I."/>
            <person name="Powell A.J."/>
            <person name="Barry K."/>
            <person name="Miller A.N."/>
            <person name="Grigoriev I.V."/>
            <person name="Debuchy R."/>
            <person name="Gladieux P."/>
            <person name="Thoren M.H."/>
            <person name="Johannesson H."/>
        </authorList>
    </citation>
    <scope>NUCLEOTIDE SEQUENCE</scope>
    <source>
        <strain evidence="17">CBS 232.78</strain>
    </source>
</reference>
<dbReference type="PANTHER" id="PTHR42807">
    <property type="entry name" value="GLUTARYL-COA DEHYDROGENASE, MITOCHONDRIAL"/>
    <property type="match status" value="1"/>
</dbReference>
<dbReference type="GO" id="GO:0033539">
    <property type="term" value="P:fatty acid beta-oxidation using acyl-CoA dehydrogenase"/>
    <property type="evidence" value="ECO:0007669"/>
    <property type="project" value="TreeGrafter"/>
</dbReference>
<dbReference type="GO" id="GO:0005759">
    <property type="term" value="C:mitochondrial matrix"/>
    <property type="evidence" value="ECO:0007669"/>
    <property type="project" value="UniProtKB-SubCell"/>
</dbReference>
<keyword evidence="18" id="KW-1185">Reference proteome</keyword>
<dbReference type="SUPFAM" id="SSF54495">
    <property type="entry name" value="UBC-like"/>
    <property type="match status" value="1"/>
</dbReference>
<dbReference type="InterPro" id="IPR016135">
    <property type="entry name" value="UBQ-conjugating_enzyme/RWD"/>
</dbReference>
<dbReference type="GO" id="GO:0061631">
    <property type="term" value="F:ubiquitin conjugating enzyme activity"/>
    <property type="evidence" value="ECO:0007669"/>
    <property type="project" value="UniProtKB-EC"/>
</dbReference>
<evidence type="ECO:0000313" key="17">
    <source>
        <dbReference type="EMBL" id="KAK3385046.1"/>
    </source>
</evidence>
<dbReference type="GO" id="GO:0046949">
    <property type="term" value="P:fatty-acyl-CoA biosynthetic process"/>
    <property type="evidence" value="ECO:0007669"/>
    <property type="project" value="TreeGrafter"/>
</dbReference>
<accession>A0AAE0NP00</accession>
<feature type="active site" description="Glycyl thioester intermediate" evidence="15">
    <location>
        <position position="464"/>
    </location>
</feature>
<evidence type="ECO:0000256" key="2">
    <source>
        <dbReference type="ARBA" id="ARBA00012486"/>
    </source>
</evidence>
<comment type="subcellular location">
    <subcellularLocation>
        <location evidence="1">Mitochondrion</location>
    </subcellularLocation>
</comment>
<dbReference type="GO" id="GO:0005743">
    <property type="term" value="C:mitochondrial inner membrane"/>
    <property type="evidence" value="ECO:0007669"/>
    <property type="project" value="TreeGrafter"/>
</dbReference>
<evidence type="ECO:0000256" key="10">
    <source>
        <dbReference type="ARBA" id="ARBA00023128"/>
    </source>
</evidence>
<keyword evidence="7" id="KW-0067">ATP-binding</keyword>
<organism evidence="17 18">
    <name type="scientific">Podospora didyma</name>
    <dbReference type="NCBI Taxonomy" id="330526"/>
    <lineage>
        <taxon>Eukaryota</taxon>
        <taxon>Fungi</taxon>
        <taxon>Dikarya</taxon>
        <taxon>Ascomycota</taxon>
        <taxon>Pezizomycotina</taxon>
        <taxon>Sordariomycetes</taxon>
        <taxon>Sordariomycetidae</taxon>
        <taxon>Sordariales</taxon>
        <taxon>Podosporaceae</taxon>
        <taxon>Podospora</taxon>
    </lineage>
</organism>
<dbReference type="GO" id="GO:0005524">
    <property type="term" value="F:ATP binding"/>
    <property type="evidence" value="ECO:0007669"/>
    <property type="project" value="UniProtKB-KW"/>
</dbReference>
<dbReference type="PANTHER" id="PTHR42807:SF1">
    <property type="entry name" value="GLUTARYL-COA DEHYDROGENASE, MITOCHONDRIAL"/>
    <property type="match status" value="1"/>
</dbReference>
<gene>
    <name evidence="17" type="ORF">B0H63DRAFT_494236</name>
</gene>
<evidence type="ECO:0000256" key="12">
    <source>
        <dbReference type="ARBA" id="ARBA00031729"/>
    </source>
</evidence>
<dbReference type="InterPro" id="IPR052033">
    <property type="entry name" value="Glutaryl-CoA_DH_mitochondrial"/>
</dbReference>
<dbReference type="InterPro" id="IPR000608">
    <property type="entry name" value="UBC"/>
</dbReference>
<dbReference type="InterPro" id="IPR013786">
    <property type="entry name" value="AcylCoA_DH/ox_N"/>
</dbReference>
<evidence type="ECO:0000256" key="4">
    <source>
        <dbReference type="ARBA" id="ARBA00022679"/>
    </source>
</evidence>
<keyword evidence="8" id="KW-0809">Transit peptide</keyword>
<feature type="domain" description="UBC core" evidence="16">
    <location>
        <begin position="376"/>
        <end position="526"/>
    </location>
</feature>
<dbReference type="Gene3D" id="1.10.540.10">
    <property type="entry name" value="Acyl-CoA dehydrogenase/oxidase, N-terminal domain"/>
    <property type="match status" value="1"/>
</dbReference>
<dbReference type="AlphaFoldDB" id="A0AAE0NP00"/>
<dbReference type="Pfam" id="PF00179">
    <property type="entry name" value="UQ_con"/>
    <property type="match status" value="1"/>
</dbReference>
<dbReference type="InterPro" id="IPR037069">
    <property type="entry name" value="AcylCoA_DH/ox_N_sf"/>
</dbReference>
<sequence>MSRLLQRRCPRLASLPRARAIRNARGHASSAPVQQFDWEDPLAAKNLLTSEELAISETAEAYSQERLLPRVLPQLAEAYRDEHYDPLILREMGDLGLLGATIDGYGCAGVSTVAGGLITRAVERVDSGYRSAMSVQSSLVMGGIYDFGTAEQKERYLPDMAKGKLLGAFGLTEPNHGSDPGSMETVARPHPQKKGYYLLNGSKTWITNSPVSDVLLVWAKLQETGKIRGFIVDRRDCPSGTLETPAIKNKNGLRASGPFTCLNSARYGIAFGTMGALEDCISRARTYALERKQFKGNPIAKYQLIQKKLADALTDAAYGTLAAIQVGRLKDEGKATPEMISMIKRQNCDKALHNVRVLQEIFGGNAVSDEYGIGRHVANLFVTQTYEGQSDIHTDPPSSCSAGPVGDDLFQWQATIMGPSDSPYSSGVFFLNIQFPTDYPFKPPKINFTTRIYHPNINANGSICLDILRDQWSPALTISKVLLSICSMLTDPNPDDPLVPEIAHMYKTDREKYEATAREWTRKYAI</sequence>
<dbReference type="PROSITE" id="PS00183">
    <property type="entry name" value="UBC_1"/>
    <property type="match status" value="1"/>
</dbReference>
<dbReference type="Gene3D" id="3.10.110.10">
    <property type="entry name" value="Ubiquitin Conjugating Enzyme"/>
    <property type="match status" value="1"/>
</dbReference>
<dbReference type="FunFam" id="1.10.540.10:FF:000003">
    <property type="entry name" value="glutaryl-CoA dehydrogenase, mitochondrial"/>
    <property type="match status" value="1"/>
</dbReference>
<evidence type="ECO:0000256" key="5">
    <source>
        <dbReference type="ARBA" id="ARBA00022741"/>
    </source>
</evidence>
<keyword evidence="9" id="KW-0560">Oxidoreductase</keyword>
<evidence type="ECO:0000256" key="11">
    <source>
        <dbReference type="ARBA" id="ARBA00030012"/>
    </source>
</evidence>
<dbReference type="Proteomes" id="UP001285441">
    <property type="component" value="Unassembled WGS sequence"/>
</dbReference>
<dbReference type="FunFam" id="3.10.110.10:FF:000010">
    <property type="entry name" value="Ubiquitin-conjugating enzyme E2-16 kDa"/>
    <property type="match status" value="1"/>
</dbReference>
<dbReference type="InterPro" id="IPR046373">
    <property type="entry name" value="Acyl-CoA_Oxase/DH_mid-dom_sf"/>
</dbReference>
<dbReference type="SUPFAM" id="SSF56645">
    <property type="entry name" value="Acyl-CoA dehydrogenase NM domain-like"/>
    <property type="match status" value="1"/>
</dbReference>
<keyword evidence="3" id="KW-0285">Flavoprotein</keyword>
<evidence type="ECO:0000256" key="1">
    <source>
        <dbReference type="ARBA" id="ARBA00004173"/>
    </source>
</evidence>
<evidence type="ECO:0000256" key="13">
    <source>
        <dbReference type="ARBA" id="ARBA00074661"/>
    </source>
</evidence>
<proteinExistence type="predicted"/>
<dbReference type="GO" id="GO:0000062">
    <property type="term" value="F:fatty-acyl-CoA binding"/>
    <property type="evidence" value="ECO:0007669"/>
    <property type="project" value="TreeGrafter"/>
</dbReference>
<reference evidence="17" key="1">
    <citation type="journal article" date="2023" name="Mol. Phylogenet. Evol.">
        <title>Genome-scale phylogeny and comparative genomics of the fungal order Sordariales.</title>
        <authorList>
            <person name="Hensen N."/>
            <person name="Bonometti L."/>
            <person name="Westerberg I."/>
            <person name="Brannstrom I.O."/>
            <person name="Guillou S."/>
            <person name="Cros-Aarteil S."/>
            <person name="Calhoun S."/>
            <person name="Haridas S."/>
            <person name="Kuo A."/>
            <person name="Mondo S."/>
            <person name="Pangilinan J."/>
            <person name="Riley R."/>
            <person name="LaButti K."/>
            <person name="Andreopoulos B."/>
            <person name="Lipzen A."/>
            <person name="Chen C."/>
            <person name="Yan M."/>
            <person name="Daum C."/>
            <person name="Ng V."/>
            <person name="Clum A."/>
            <person name="Steindorff A."/>
            <person name="Ohm R.A."/>
            <person name="Martin F."/>
            <person name="Silar P."/>
            <person name="Natvig D.O."/>
            <person name="Lalanne C."/>
            <person name="Gautier V."/>
            <person name="Ament-Velasquez S.L."/>
            <person name="Kruys A."/>
            <person name="Hutchinson M.I."/>
            <person name="Powell A.J."/>
            <person name="Barry K."/>
            <person name="Miller A.N."/>
            <person name="Grigoriev I.V."/>
            <person name="Debuchy R."/>
            <person name="Gladieux P."/>
            <person name="Hiltunen Thoren M."/>
            <person name="Johannesson H."/>
        </authorList>
    </citation>
    <scope>NUCLEOTIDE SEQUENCE</scope>
    <source>
        <strain evidence="17">CBS 232.78</strain>
    </source>
</reference>
<keyword evidence="4" id="KW-0808">Transferase</keyword>
<dbReference type="InterPro" id="IPR006091">
    <property type="entry name" value="Acyl-CoA_Oxase/DH_mid-dom"/>
</dbReference>
<dbReference type="InterPro" id="IPR036250">
    <property type="entry name" value="AcylCo_DH-like_C"/>
</dbReference>
<evidence type="ECO:0000256" key="8">
    <source>
        <dbReference type="ARBA" id="ARBA00022946"/>
    </source>
</evidence>
<keyword evidence="5" id="KW-0547">Nucleotide-binding</keyword>
<dbReference type="InterPro" id="IPR023313">
    <property type="entry name" value="UBQ-conjugating_AS"/>
</dbReference>
<dbReference type="PROSITE" id="PS50127">
    <property type="entry name" value="UBC_2"/>
    <property type="match status" value="1"/>
</dbReference>
<dbReference type="SMART" id="SM00212">
    <property type="entry name" value="UBCc"/>
    <property type="match status" value="1"/>
</dbReference>
<evidence type="ECO:0000256" key="9">
    <source>
        <dbReference type="ARBA" id="ARBA00023002"/>
    </source>
</evidence>
<keyword evidence="10" id="KW-0496">Mitochondrion</keyword>
<dbReference type="InterPro" id="IPR009100">
    <property type="entry name" value="AcylCoA_DH/oxidase_NM_dom_sf"/>
</dbReference>
<evidence type="ECO:0000256" key="14">
    <source>
        <dbReference type="ARBA" id="ARBA00077197"/>
    </source>
</evidence>
<dbReference type="Pfam" id="PF02771">
    <property type="entry name" value="Acyl-CoA_dh_N"/>
    <property type="match status" value="1"/>
</dbReference>
<dbReference type="Pfam" id="PF02770">
    <property type="entry name" value="Acyl-CoA_dh_M"/>
    <property type="match status" value="1"/>
</dbReference>
<dbReference type="GO" id="GO:0004361">
    <property type="term" value="F:glutaryl-CoA dehydrogenase activity"/>
    <property type="evidence" value="ECO:0007669"/>
    <property type="project" value="TreeGrafter"/>
</dbReference>
<dbReference type="Gene3D" id="1.20.140.10">
    <property type="entry name" value="Butyryl-CoA Dehydrogenase, subunit A, domain 3"/>
    <property type="match status" value="1"/>
</dbReference>
<name>A0AAE0NP00_9PEZI</name>
<dbReference type="CDD" id="cd23792">
    <property type="entry name" value="UBCc_UBE2D"/>
    <property type="match status" value="1"/>
</dbReference>
<evidence type="ECO:0000256" key="15">
    <source>
        <dbReference type="PROSITE-ProRule" id="PRU10133"/>
    </source>
</evidence>
<evidence type="ECO:0000256" key="7">
    <source>
        <dbReference type="ARBA" id="ARBA00022840"/>
    </source>
</evidence>
<protein>
    <recommendedName>
        <fullName evidence="13">Ubiquitin-conjugating enzyme E2-16 kDa</fullName>
        <ecNumber evidence="2">2.3.2.23</ecNumber>
    </recommendedName>
    <alternativeName>
        <fullName evidence="14">E2 ubiquitin-conjugating enzyme 1</fullName>
    </alternativeName>
    <alternativeName>
        <fullName evidence="12">Ubiquitin carrier protein</fullName>
    </alternativeName>
    <alternativeName>
        <fullName evidence="11">Ubiquitin-protein ligase</fullName>
    </alternativeName>
</protein>
<evidence type="ECO:0000256" key="3">
    <source>
        <dbReference type="ARBA" id="ARBA00022630"/>
    </source>
</evidence>
<dbReference type="EC" id="2.3.2.23" evidence="2"/>
<dbReference type="GO" id="GO:0050660">
    <property type="term" value="F:flavin adenine dinucleotide binding"/>
    <property type="evidence" value="ECO:0007669"/>
    <property type="project" value="InterPro"/>
</dbReference>
<evidence type="ECO:0000259" key="16">
    <source>
        <dbReference type="PROSITE" id="PS50127"/>
    </source>
</evidence>
<dbReference type="EMBL" id="JAULSW010000004">
    <property type="protein sequence ID" value="KAK3385046.1"/>
    <property type="molecule type" value="Genomic_DNA"/>
</dbReference>
<comment type="caution">
    <text evidence="17">The sequence shown here is derived from an EMBL/GenBank/DDBJ whole genome shotgun (WGS) entry which is preliminary data.</text>
</comment>
<keyword evidence="6" id="KW-0833">Ubl conjugation pathway</keyword>
<dbReference type="SUPFAM" id="SSF47203">
    <property type="entry name" value="Acyl-CoA dehydrogenase C-terminal domain-like"/>
    <property type="match status" value="1"/>
</dbReference>